<keyword evidence="5" id="KW-0539">Nucleus</keyword>
<sequence length="650" mass="72939">MPLLRRGPICHGCQQRSSQALQSPVRQFQCEHCEALNYFDEHGDIADPPPQVTDPFAASSLPSVQYAYQVPRPSTPLPSATQDTLFCADCVKNQQYYTDALSNYLPPPDDPSYEKYEAAYNDWKRSLEERYPQVCATCLPRVRQKLKDTRYATITEDLRRKMLRSKHGLPISYNQMLSRRGVFYILAGAGWWLSILSQLAWHALGLLIAQGSYHDDDEILPSTWQCGERLWKAHEISWPCFEHVTPLLLPSLLIGFLCCWWHPTLIKKMHASGGRMKGQKNYLQLQLVTLTIRLGLWRFLREPFFLTPQAFKGAHTAALAFLLIMIIASIRAIHIDYTPRFTFKELQEPAAPKPSPGSRTPATSNPHTSPTTFQPSPLRVEPFPITKLAPTSPHHSPNKSDPESSPDDDDDNDNNTAADIDEMDWTPTRRDSSTSFRPSKPLTSTTPFNHPPNQIITHPIPSPFFGTLPSAPLTPAHRARNPPQRPLFKATPLAKQQDFFTSMMLKGAAQNSNTRGSAQQQQQQTQQTQQQQTTPFTLTPATLNLAEDPVETGLESIFDNFFTIADEPAEVRAVRARTARSARRDWWAVVRMVGVWISPLVVGVGVMYAWAGWRGGGGYGDARGQVGKGRQMPVRLPLGGTWVEMDGYGG</sequence>
<evidence type="ECO:0000256" key="6">
    <source>
        <dbReference type="SAM" id="MobiDB-lite"/>
    </source>
</evidence>
<dbReference type="GeneID" id="54490399"/>
<keyword evidence="10" id="KW-1185">Reference proteome</keyword>
<evidence type="ECO:0000256" key="2">
    <source>
        <dbReference type="ARBA" id="ARBA00022692"/>
    </source>
</evidence>
<organism evidence="9 10">
    <name type="scientific">Pseudovirgaria hyperparasitica</name>
    <dbReference type="NCBI Taxonomy" id="470096"/>
    <lineage>
        <taxon>Eukaryota</taxon>
        <taxon>Fungi</taxon>
        <taxon>Dikarya</taxon>
        <taxon>Ascomycota</taxon>
        <taxon>Pezizomycotina</taxon>
        <taxon>Dothideomycetes</taxon>
        <taxon>Dothideomycetes incertae sedis</taxon>
        <taxon>Acrospermales</taxon>
        <taxon>Acrospermaceae</taxon>
        <taxon>Pseudovirgaria</taxon>
    </lineage>
</organism>
<evidence type="ECO:0000313" key="10">
    <source>
        <dbReference type="Proteomes" id="UP000799437"/>
    </source>
</evidence>
<keyword evidence="4 7" id="KW-0472">Membrane</keyword>
<dbReference type="InterPro" id="IPR018617">
    <property type="entry name" value="Ima1_N"/>
</dbReference>
<name>A0A6A6WC80_9PEZI</name>
<feature type="domain" description="Ima1 N-terminal" evidence="8">
    <location>
        <begin position="10"/>
        <end position="142"/>
    </location>
</feature>
<evidence type="ECO:0000256" key="5">
    <source>
        <dbReference type="ARBA" id="ARBA00023242"/>
    </source>
</evidence>
<evidence type="ECO:0000259" key="8">
    <source>
        <dbReference type="Pfam" id="PF09779"/>
    </source>
</evidence>
<evidence type="ECO:0000256" key="4">
    <source>
        <dbReference type="ARBA" id="ARBA00023136"/>
    </source>
</evidence>
<feature type="compositionally biased region" description="Low complexity" evidence="6">
    <location>
        <begin position="519"/>
        <end position="534"/>
    </location>
</feature>
<feature type="transmembrane region" description="Helical" evidence="7">
    <location>
        <begin position="282"/>
        <end position="300"/>
    </location>
</feature>
<feature type="compositionally biased region" description="Polar residues" evidence="6">
    <location>
        <begin position="509"/>
        <end position="518"/>
    </location>
</feature>
<dbReference type="InterPro" id="IPR042321">
    <property type="entry name" value="Ima1"/>
</dbReference>
<dbReference type="AlphaFoldDB" id="A0A6A6WC80"/>
<dbReference type="EMBL" id="ML996569">
    <property type="protein sequence ID" value="KAF2759654.1"/>
    <property type="molecule type" value="Genomic_DNA"/>
</dbReference>
<feature type="transmembrane region" description="Helical" evidence="7">
    <location>
        <begin position="244"/>
        <end position="261"/>
    </location>
</feature>
<evidence type="ECO:0000313" key="9">
    <source>
        <dbReference type="EMBL" id="KAF2759654.1"/>
    </source>
</evidence>
<keyword evidence="2 7" id="KW-0812">Transmembrane</keyword>
<dbReference type="GO" id="GO:0034506">
    <property type="term" value="C:chromosome, centromeric core domain"/>
    <property type="evidence" value="ECO:0007669"/>
    <property type="project" value="TreeGrafter"/>
</dbReference>
<feature type="transmembrane region" description="Helical" evidence="7">
    <location>
        <begin position="182"/>
        <end position="204"/>
    </location>
</feature>
<dbReference type="GO" id="GO:0044732">
    <property type="term" value="C:mitotic spindle pole body"/>
    <property type="evidence" value="ECO:0007669"/>
    <property type="project" value="TreeGrafter"/>
</dbReference>
<dbReference type="GO" id="GO:0034992">
    <property type="term" value="C:microtubule organizing center attachment site"/>
    <property type="evidence" value="ECO:0007669"/>
    <property type="project" value="TreeGrafter"/>
</dbReference>
<evidence type="ECO:0000256" key="7">
    <source>
        <dbReference type="SAM" id="Phobius"/>
    </source>
</evidence>
<feature type="compositionally biased region" description="Polar residues" evidence="6">
    <location>
        <begin position="357"/>
        <end position="375"/>
    </location>
</feature>
<gene>
    <name evidence="9" type="ORF">EJ05DRAFT_536925</name>
</gene>
<dbReference type="Pfam" id="PF09779">
    <property type="entry name" value="Ima1_N"/>
    <property type="match status" value="1"/>
</dbReference>
<dbReference type="RefSeq" id="XP_033602105.1">
    <property type="nucleotide sequence ID" value="XM_033749345.1"/>
</dbReference>
<feature type="region of interest" description="Disordered" evidence="6">
    <location>
        <begin position="348"/>
        <end position="453"/>
    </location>
</feature>
<dbReference type="OrthoDB" id="5966927at2759"/>
<accession>A0A6A6WC80</accession>
<dbReference type="GO" id="GO:0071765">
    <property type="term" value="P:nuclear inner membrane organization"/>
    <property type="evidence" value="ECO:0007669"/>
    <property type="project" value="InterPro"/>
</dbReference>
<feature type="transmembrane region" description="Helical" evidence="7">
    <location>
        <begin position="586"/>
        <end position="611"/>
    </location>
</feature>
<reference evidence="9" key="1">
    <citation type="journal article" date="2020" name="Stud. Mycol.">
        <title>101 Dothideomycetes genomes: a test case for predicting lifestyles and emergence of pathogens.</title>
        <authorList>
            <person name="Haridas S."/>
            <person name="Albert R."/>
            <person name="Binder M."/>
            <person name="Bloem J."/>
            <person name="Labutti K."/>
            <person name="Salamov A."/>
            <person name="Andreopoulos B."/>
            <person name="Baker S."/>
            <person name="Barry K."/>
            <person name="Bills G."/>
            <person name="Bluhm B."/>
            <person name="Cannon C."/>
            <person name="Castanera R."/>
            <person name="Culley D."/>
            <person name="Daum C."/>
            <person name="Ezra D."/>
            <person name="Gonzalez J."/>
            <person name="Henrissat B."/>
            <person name="Kuo A."/>
            <person name="Liang C."/>
            <person name="Lipzen A."/>
            <person name="Lutzoni F."/>
            <person name="Magnuson J."/>
            <person name="Mondo S."/>
            <person name="Nolan M."/>
            <person name="Ohm R."/>
            <person name="Pangilinan J."/>
            <person name="Park H.-J."/>
            <person name="Ramirez L."/>
            <person name="Alfaro M."/>
            <person name="Sun H."/>
            <person name="Tritt A."/>
            <person name="Yoshinaga Y."/>
            <person name="Zwiers L.-H."/>
            <person name="Turgeon B."/>
            <person name="Goodwin S."/>
            <person name="Spatafora J."/>
            <person name="Crous P."/>
            <person name="Grigoriev I."/>
        </authorList>
    </citation>
    <scope>NUCLEOTIDE SEQUENCE</scope>
    <source>
        <strain evidence="9">CBS 121739</strain>
    </source>
</reference>
<protein>
    <recommendedName>
        <fullName evidence="8">Ima1 N-terminal domain-containing protein</fullName>
    </recommendedName>
</protein>
<evidence type="ECO:0000256" key="1">
    <source>
        <dbReference type="ARBA" id="ARBA00004473"/>
    </source>
</evidence>
<feature type="compositionally biased region" description="Polar residues" evidence="6">
    <location>
        <begin position="433"/>
        <end position="453"/>
    </location>
</feature>
<feature type="region of interest" description="Disordered" evidence="6">
    <location>
        <begin position="509"/>
        <end position="535"/>
    </location>
</feature>
<keyword evidence="3 7" id="KW-1133">Transmembrane helix</keyword>
<comment type="subcellular location">
    <subcellularLocation>
        <location evidence="1">Nucleus inner membrane</location>
        <topology evidence="1">Multi-pass membrane protein</topology>
    </subcellularLocation>
</comment>
<dbReference type="Proteomes" id="UP000799437">
    <property type="component" value="Unassembled WGS sequence"/>
</dbReference>
<feature type="compositionally biased region" description="Acidic residues" evidence="6">
    <location>
        <begin position="404"/>
        <end position="424"/>
    </location>
</feature>
<proteinExistence type="predicted"/>
<feature type="transmembrane region" description="Helical" evidence="7">
    <location>
        <begin position="312"/>
        <end position="333"/>
    </location>
</feature>
<evidence type="ECO:0000256" key="3">
    <source>
        <dbReference type="ARBA" id="ARBA00022989"/>
    </source>
</evidence>
<dbReference type="PANTHER" id="PTHR28538:SF1">
    <property type="entry name" value="INTEGRAL INNER NUCLEAR MEMBRANE PROTEIN IMA1"/>
    <property type="match status" value="1"/>
</dbReference>
<dbReference type="PANTHER" id="PTHR28538">
    <property type="entry name" value="INTEGRAL INNER NUCLEAR MEMBRANE PROTEIN IMA1"/>
    <property type="match status" value="1"/>
</dbReference>
<dbReference type="GO" id="GO:0005637">
    <property type="term" value="C:nuclear inner membrane"/>
    <property type="evidence" value="ECO:0007669"/>
    <property type="project" value="UniProtKB-SubCell"/>
</dbReference>